<comment type="caution">
    <text evidence="2">The sequence shown here is derived from an EMBL/GenBank/DDBJ whole genome shotgun (WGS) entry which is preliminary data.</text>
</comment>
<sequence length="388" mass="44409">MSSTTATTFKVSDKTPEKHYSVRNSEKPPFADAGENLITELRQYQKNNCTEILQSTNFPTSAIPRSNGFVNTVVDCYNNHHNLIVRPDDIWAAIMIQFSSYVNKHAEEFRGKFVDFEGKRELQVTFPGSLRNAPYDLGVKLLTKEIDRNLIDPEVKKWILPSFSTTTDNDLVSIGVVFMATMKKYFDYKMCLMCGIPNVTLEGTVEDWENIHNRLGKLKEYNLAKWYDMLEPVMKQFVDAKRGKVDLDFWQRICHYQSGGSGPSHLSGWITVFCVFDKDGNWQENRPEQDWGDHFFGQPDEETRKRIEEAKLWRASLTKWPRIESDDVPTGIVEVDVKIDDNGAEYNSVMFAGHVATEVKDDGCTLQPTLGWAMALKSDEIVGDDNQE</sequence>
<dbReference type="PANTHER" id="PTHR31252">
    <property type="entry name" value="DUF4419 DOMAIN-CONTAINING PROTEIN"/>
    <property type="match status" value="1"/>
</dbReference>
<accession>A0ABP1Q596</accession>
<dbReference type="Proteomes" id="UP001642540">
    <property type="component" value="Unassembled WGS sequence"/>
</dbReference>
<keyword evidence="3" id="KW-1185">Reference proteome</keyword>
<name>A0ABP1Q596_9HEXA</name>
<proteinExistence type="predicted"/>
<evidence type="ECO:0000313" key="2">
    <source>
        <dbReference type="EMBL" id="CAL8089660.1"/>
    </source>
</evidence>
<gene>
    <name evidence="2" type="ORF">ODALV1_LOCUS7440</name>
</gene>
<feature type="compositionally biased region" description="Basic and acidic residues" evidence="1">
    <location>
        <begin position="11"/>
        <end position="26"/>
    </location>
</feature>
<evidence type="ECO:0000256" key="1">
    <source>
        <dbReference type="SAM" id="MobiDB-lite"/>
    </source>
</evidence>
<feature type="region of interest" description="Disordered" evidence="1">
    <location>
        <begin position="1"/>
        <end position="26"/>
    </location>
</feature>
<reference evidence="2 3" key="1">
    <citation type="submission" date="2024-08" db="EMBL/GenBank/DDBJ databases">
        <authorList>
            <person name="Cucini C."/>
            <person name="Frati F."/>
        </authorList>
    </citation>
    <scope>NUCLEOTIDE SEQUENCE [LARGE SCALE GENOMIC DNA]</scope>
</reference>
<evidence type="ECO:0000313" key="3">
    <source>
        <dbReference type="Proteomes" id="UP001642540"/>
    </source>
</evidence>
<dbReference type="EMBL" id="CAXLJM020000023">
    <property type="protein sequence ID" value="CAL8089660.1"/>
    <property type="molecule type" value="Genomic_DNA"/>
</dbReference>
<dbReference type="InterPro" id="IPR025533">
    <property type="entry name" value="DUF4419"/>
</dbReference>
<dbReference type="Pfam" id="PF14388">
    <property type="entry name" value="DUF4419"/>
    <property type="match status" value="1"/>
</dbReference>
<feature type="compositionally biased region" description="Polar residues" evidence="1">
    <location>
        <begin position="1"/>
        <end position="10"/>
    </location>
</feature>
<dbReference type="PANTHER" id="PTHR31252:SF11">
    <property type="entry name" value="DUF4419 DOMAIN-CONTAINING PROTEIN"/>
    <property type="match status" value="1"/>
</dbReference>
<organism evidence="2 3">
    <name type="scientific">Orchesella dallaii</name>
    <dbReference type="NCBI Taxonomy" id="48710"/>
    <lineage>
        <taxon>Eukaryota</taxon>
        <taxon>Metazoa</taxon>
        <taxon>Ecdysozoa</taxon>
        <taxon>Arthropoda</taxon>
        <taxon>Hexapoda</taxon>
        <taxon>Collembola</taxon>
        <taxon>Entomobryomorpha</taxon>
        <taxon>Entomobryoidea</taxon>
        <taxon>Orchesellidae</taxon>
        <taxon>Orchesellinae</taxon>
        <taxon>Orchesella</taxon>
    </lineage>
</organism>
<protein>
    <submittedName>
        <fullName evidence="2">Uncharacterized protein</fullName>
    </submittedName>
</protein>